<name>A0A915IZY5_ROMCU</name>
<organism evidence="1 2">
    <name type="scientific">Romanomermis culicivorax</name>
    <name type="common">Nematode worm</name>
    <dbReference type="NCBI Taxonomy" id="13658"/>
    <lineage>
        <taxon>Eukaryota</taxon>
        <taxon>Metazoa</taxon>
        <taxon>Ecdysozoa</taxon>
        <taxon>Nematoda</taxon>
        <taxon>Enoplea</taxon>
        <taxon>Dorylaimia</taxon>
        <taxon>Mermithida</taxon>
        <taxon>Mermithoidea</taxon>
        <taxon>Mermithidae</taxon>
        <taxon>Romanomermis</taxon>
    </lineage>
</organism>
<accession>A0A915IZY5</accession>
<evidence type="ECO:0000313" key="2">
    <source>
        <dbReference type="WBParaSite" id="nRc.2.0.1.t19399-RA"/>
    </source>
</evidence>
<dbReference type="AlphaFoldDB" id="A0A915IZY5"/>
<reference evidence="2" key="1">
    <citation type="submission" date="2022-11" db="UniProtKB">
        <authorList>
            <consortium name="WormBaseParasite"/>
        </authorList>
    </citation>
    <scope>IDENTIFICATION</scope>
</reference>
<dbReference type="Proteomes" id="UP000887565">
    <property type="component" value="Unplaced"/>
</dbReference>
<proteinExistence type="predicted"/>
<protein>
    <submittedName>
        <fullName evidence="2">Uncharacterized protein</fullName>
    </submittedName>
</protein>
<sequence length="59" mass="6975">MLQQLLELKESLGIYMMEESLRRMSIEKEIYVSKAKQRCLITHLTVNQRGLDMCGWEEA</sequence>
<evidence type="ECO:0000313" key="1">
    <source>
        <dbReference type="Proteomes" id="UP000887565"/>
    </source>
</evidence>
<keyword evidence="1" id="KW-1185">Reference proteome</keyword>
<dbReference type="WBParaSite" id="nRc.2.0.1.t19399-RA">
    <property type="protein sequence ID" value="nRc.2.0.1.t19399-RA"/>
    <property type="gene ID" value="nRc.2.0.1.g19399"/>
</dbReference>